<dbReference type="InterPro" id="IPR050196">
    <property type="entry name" value="Cytochrome_P450_Monoox"/>
</dbReference>
<dbReference type="RefSeq" id="WP_122188464.1">
    <property type="nucleotide sequence ID" value="NZ_RFFH01000005.1"/>
</dbReference>
<comment type="caution">
    <text evidence="9">The sequence shown here is derived from an EMBL/GenBank/DDBJ whole genome shotgun (WGS) entry which is preliminary data.</text>
</comment>
<feature type="binding site" description="axial binding residue" evidence="7">
    <location>
        <position position="399"/>
    </location>
    <ligand>
        <name>heme</name>
        <dbReference type="ChEBI" id="CHEBI:30413"/>
    </ligand>
    <ligandPart>
        <name>Fe</name>
        <dbReference type="ChEBI" id="CHEBI:18248"/>
    </ligandPart>
</feature>
<name>A0A3M2L6G6_9NOCA</name>
<reference evidence="9 10" key="1">
    <citation type="submission" date="2018-10" db="EMBL/GenBank/DDBJ databases">
        <title>Isolation from cow dung.</title>
        <authorList>
            <person name="Ling L."/>
        </authorList>
    </citation>
    <scope>NUCLEOTIDE SEQUENCE [LARGE SCALE GENOMIC DNA]</scope>
    <source>
        <strain evidence="9 10">NEAU-LL90</strain>
    </source>
</reference>
<keyword evidence="4 8" id="KW-0560">Oxidoreductase</keyword>
<evidence type="ECO:0000256" key="8">
    <source>
        <dbReference type="RuleBase" id="RU000461"/>
    </source>
</evidence>
<keyword evidence="3 7" id="KW-0479">Metal-binding</keyword>
<dbReference type="Proteomes" id="UP000279275">
    <property type="component" value="Unassembled WGS sequence"/>
</dbReference>
<keyword evidence="10" id="KW-1185">Reference proteome</keyword>
<dbReference type="GO" id="GO:0016705">
    <property type="term" value="F:oxidoreductase activity, acting on paired donors, with incorporation or reduction of molecular oxygen"/>
    <property type="evidence" value="ECO:0007669"/>
    <property type="project" value="InterPro"/>
</dbReference>
<evidence type="ECO:0000313" key="10">
    <source>
        <dbReference type="Proteomes" id="UP000279275"/>
    </source>
</evidence>
<keyword evidence="5 7" id="KW-0408">Iron</keyword>
<dbReference type="EMBL" id="RFFH01000005">
    <property type="protein sequence ID" value="RMI32123.1"/>
    <property type="molecule type" value="Genomic_DNA"/>
</dbReference>
<dbReference type="SUPFAM" id="SSF48264">
    <property type="entry name" value="Cytochrome P450"/>
    <property type="match status" value="1"/>
</dbReference>
<accession>A0A3M2L6G6</accession>
<dbReference type="CDD" id="cd20620">
    <property type="entry name" value="CYP132-like"/>
    <property type="match status" value="1"/>
</dbReference>
<dbReference type="InterPro" id="IPR002403">
    <property type="entry name" value="Cyt_P450_E_grp-IV"/>
</dbReference>
<protein>
    <submittedName>
        <fullName evidence="9">Cytochrome P450</fullName>
    </submittedName>
</protein>
<proteinExistence type="inferred from homology"/>
<dbReference type="GO" id="GO:0005506">
    <property type="term" value="F:iron ion binding"/>
    <property type="evidence" value="ECO:0007669"/>
    <property type="project" value="InterPro"/>
</dbReference>
<evidence type="ECO:0000256" key="4">
    <source>
        <dbReference type="ARBA" id="ARBA00023002"/>
    </source>
</evidence>
<dbReference type="Pfam" id="PF00067">
    <property type="entry name" value="p450"/>
    <property type="match status" value="1"/>
</dbReference>
<dbReference type="PRINTS" id="PR00385">
    <property type="entry name" value="P450"/>
</dbReference>
<evidence type="ECO:0000256" key="6">
    <source>
        <dbReference type="ARBA" id="ARBA00023033"/>
    </source>
</evidence>
<dbReference type="InterPro" id="IPR017972">
    <property type="entry name" value="Cyt_P450_CS"/>
</dbReference>
<comment type="similarity">
    <text evidence="1 8">Belongs to the cytochrome P450 family.</text>
</comment>
<evidence type="ECO:0000256" key="1">
    <source>
        <dbReference type="ARBA" id="ARBA00010617"/>
    </source>
</evidence>
<dbReference type="InterPro" id="IPR001128">
    <property type="entry name" value="Cyt_P450"/>
</dbReference>
<dbReference type="PRINTS" id="PR00465">
    <property type="entry name" value="EP450IV"/>
</dbReference>
<evidence type="ECO:0000256" key="2">
    <source>
        <dbReference type="ARBA" id="ARBA00022617"/>
    </source>
</evidence>
<comment type="cofactor">
    <cofactor evidence="7">
        <name>heme</name>
        <dbReference type="ChEBI" id="CHEBI:30413"/>
    </cofactor>
</comment>
<dbReference type="Gene3D" id="1.10.630.10">
    <property type="entry name" value="Cytochrome P450"/>
    <property type="match status" value="1"/>
</dbReference>
<gene>
    <name evidence="9" type="ORF">EBN03_13985</name>
</gene>
<dbReference type="GO" id="GO:0020037">
    <property type="term" value="F:heme binding"/>
    <property type="evidence" value="ECO:0007669"/>
    <property type="project" value="InterPro"/>
</dbReference>
<evidence type="ECO:0000256" key="3">
    <source>
        <dbReference type="ARBA" id="ARBA00022723"/>
    </source>
</evidence>
<dbReference type="GO" id="GO:0004497">
    <property type="term" value="F:monooxygenase activity"/>
    <property type="evidence" value="ECO:0007669"/>
    <property type="project" value="UniProtKB-KW"/>
</dbReference>
<keyword evidence="6 8" id="KW-0503">Monooxygenase</keyword>
<evidence type="ECO:0000256" key="5">
    <source>
        <dbReference type="ARBA" id="ARBA00023004"/>
    </source>
</evidence>
<dbReference type="PROSITE" id="PS00086">
    <property type="entry name" value="CYTOCHROME_P450"/>
    <property type="match status" value="1"/>
</dbReference>
<keyword evidence="2 7" id="KW-0349">Heme</keyword>
<dbReference type="InterPro" id="IPR036396">
    <property type="entry name" value="Cyt_P450_sf"/>
</dbReference>
<dbReference type="PANTHER" id="PTHR24291:SF50">
    <property type="entry name" value="BIFUNCTIONAL ALBAFLAVENONE MONOOXYGENASE_TERPENE SYNTHASE"/>
    <property type="match status" value="1"/>
</dbReference>
<evidence type="ECO:0000313" key="9">
    <source>
        <dbReference type="EMBL" id="RMI32123.1"/>
    </source>
</evidence>
<dbReference type="AlphaFoldDB" id="A0A3M2L6G6"/>
<sequence>MSSSVVAQELSPLIKGRVRNTKQFVGDPISFLSDSMAKHGSVFRFQLVNGNMLGVTHPHYIKYILQERMRNFTRETQMYDVMEPFAGRGLATIADHDRWRRNRRLVQPAFHHKQIADLSAIMVAEIDRMCTEWSEYARTGQPVDLGQQLSHLTLRIVVRALFGLDPHGAYVADFARSAENANVELGRFVRMPFVPLKVPTPSHRRFWRAIAEMDAVVYAVIQELREKETGGLLSMLMNTEDEDTSERFTDKELRDEVVTMLFAGHETSASALTSAMLLLSVNPDERKRLHESVDGALPGGHAEMTDLSALSYTKQVLDEVLRLKPPAWMGQRRAVADDEIGGFHIPAGTSVIYSYYHAHRHPEFWDRPDTFDPDRFAPDAVAARDRNLLLPFGAGGHICIGNAFALMEMQLALSTIARRFEWTVEKPDLTPISSLTLNTKYPVIATLTERS</sequence>
<dbReference type="OrthoDB" id="7376058at2"/>
<organism evidence="9 10">
    <name type="scientific">Nocardia stercoris</name>
    <dbReference type="NCBI Taxonomy" id="2483361"/>
    <lineage>
        <taxon>Bacteria</taxon>
        <taxon>Bacillati</taxon>
        <taxon>Actinomycetota</taxon>
        <taxon>Actinomycetes</taxon>
        <taxon>Mycobacteriales</taxon>
        <taxon>Nocardiaceae</taxon>
        <taxon>Nocardia</taxon>
    </lineage>
</organism>
<evidence type="ECO:0000256" key="7">
    <source>
        <dbReference type="PIRSR" id="PIRSR602403-1"/>
    </source>
</evidence>
<dbReference type="PANTHER" id="PTHR24291">
    <property type="entry name" value="CYTOCHROME P450 FAMILY 4"/>
    <property type="match status" value="1"/>
</dbReference>